<feature type="non-terminal residue" evidence="1">
    <location>
        <position position="1"/>
    </location>
</feature>
<dbReference type="Proteomes" id="UP000307440">
    <property type="component" value="Unassembled WGS sequence"/>
</dbReference>
<gene>
    <name evidence="1" type="ORF">FA15DRAFT_547995</name>
</gene>
<proteinExistence type="predicted"/>
<dbReference type="AlphaFoldDB" id="A0A5C3KBE6"/>
<dbReference type="OrthoDB" id="3067228at2759"/>
<sequence>VLIQNGLFPCSSTNPQEAVSIAFLEFYLSLFERSCDAIHTVSCTLNTFYDWQGFMSKNSK</sequence>
<name>A0A5C3KBE6_COPMA</name>
<evidence type="ECO:0000313" key="1">
    <source>
        <dbReference type="EMBL" id="TFK17244.1"/>
    </source>
</evidence>
<dbReference type="STRING" id="230819.A0A5C3KBE6"/>
<feature type="non-terminal residue" evidence="1">
    <location>
        <position position="60"/>
    </location>
</feature>
<keyword evidence="2" id="KW-1185">Reference proteome</keyword>
<protein>
    <submittedName>
        <fullName evidence="1">Uncharacterized protein</fullName>
    </submittedName>
</protein>
<reference evidence="1 2" key="1">
    <citation type="journal article" date="2019" name="Nat. Ecol. Evol.">
        <title>Megaphylogeny resolves global patterns of mushroom evolution.</title>
        <authorList>
            <person name="Varga T."/>
            <person name="Krizsan K."/>
            <person name="Foldi C."/>
            <person name="Dima B."/>
            <person name="Sanchez-Garcia M."/>
            <person name="Sanchez-Ramirez S."/>
            <person name="Szollosi G.J."/>
            <person name="Szarkandi J.G."/>
            <person name="Papp V."/>
            <person name="Albert L."/>
            <person name="Andreopoulos W."/>
            <person name="Angelini C."/>
            <person name="Antonin V."/>
            <person name="Barry K.W."/>
            <person name="Bougher N.L."/>
            <person name="Buchanan P."/>
            <person name="Buyck B."/>
            <person name="Bense V."/>
            <person name="Catcheside P."/>
            <person name="Chovatia M."/>
            <person name="Cooper J."/>
            <person name="Damon W."/>
            <person name="Desjardin D."/>
            <person name="Finy P."/>
            <person name="Geml J."/>
            <person name="Haridas S."/>
            <person name="Hughes K."/>
            <person name="Justo A."/>
            <person name="Karasinski D."/>
            <person name="Kautmanova I."/>
            <person name="Kiss B."/>
            <person name="Kocsube S."/>
            <person name="Kotiranta H."/>
            <person name="LaButti K.M."/>
            <person name="Lechner B.E."/>
            <person name="Liimatainen K."/>
            <person name="Lipzen A."/>
            <person name="Lukacs Z."/>
            <person name="Mihaltcheva S."/>
            <person name="Morgado L.N."/>
            <person name="Niskanen T."/>
            <person name="Noordeloos M.E."/>
            <person name="Ohm R.A."/>
            <person name="Ortiz-Santana B."/>
            <person name="Ovrebo C."/>
            <person name="Racz N."/>
            <person name="Riley R."/>
            <person name="Savchenko A."/>
            <person name="Shiryaev A."/>
            <person name="Soop K."/>
            <person name="Spirin V."/>
            <person name="Szebenyi C."/>
            <person name="Tomsovsky M."/>
            <person name="Tulloss R.E."/>
            <person name="Uehling J."/>
            <person name="Grigoriev I.V."/>
            <person name="Vagvolgyi C."/>
            <person name="Papp T."/>
            <person name="Martin F.M."/>
            <person name="Miettinen O."/>
            <person name="Hibbett D.S."/>
            <person name="Nagy L.G."/>
        </authorList>
    </citation>
    <scope>NUCLEOTIDE SEQUENCE [LARGE SCALE GENOMIC DNA]</scope>
    <source>
        <strain evidence="1 2">CBS 121175</strain>
    </source>
</reference>
<evidence type="ECO:0000313" key="2">
    <source>
        <dbReference type="Proteomes" id="UP000307440"/>
    </source>
</evidence>
<accession>A0A5C3KBE6</accession>
<dbReference type="EMBL" id="ML210544">
    <property type="protein sequence ID" value="TFK17244.1"/>
    <property type="molecule type" value="Genomic_DNA"/>
</dbReference>
<organism evidence="1 2">
    <name type="scientific">Coprinopsis marcescibilis</name>
    <name type="common">Agaric fungus</name>
    <name type="synonym">Psathyrella marcescibilis</name>
    <dbReference type="NCBI Taxonomy" id="230819"/>
    <lineage>
        <taxon>Eukaryota</taxon>
        <taxon>Fungi</taxon>
        <taxon>Dikarya</taxon>
        <taxon>Basidiomycota</taxon>
        <taxon>Agaricomycotina</taxon>
        <taxon>Agaricomycetes</taxon>
        <taxon>Agaricomycetidae</taxon>
        <taxon>Agaricales</taxon>
        <taxon>Agaricineae</taxon>
        <taxon>Psathyrellaceae</taxon>
        <taxon>Coprinopsis</taxon>
    </lineage>
</organism>